<dbReference type="RefSeq" id="WP_074838292.1">
    <property type="nucleotide sequence ID" value="NZ_CATLQZ010000020.1"/>
</dbReference>
<reference evidence="12 13" key="1">
    <citation type="submission" date="2016-10" db="EMBL/GenBank/DDBJ databases">
        <authorList>
            <person name="Varghese N."/>
            <person name="Submissions S."/>
        </authorList>
    </citation>
    <scope>NUCLEOTIDE SEQUENCE [LARGE SCALE GENOMIC DNA]</scope>
    <source>
        <strain evidence="12 13">FF3</strain>
    </source>
</reference>
<dbReference type="EMBL" id="FNYY01000018">
    <property type="protein sequence ID" value="SEK00763.1"/>
    <property type="molecule type" value="Genomic_DNA"/>
</dbReference>
<feature type="transmembrane region" description="Helical" evidence="9">
    <location>
        <begin position="7"/>
        <end position="26"/>
    </location>
</feature>
<dbReference type="InterPro" id="IPR055348">
    <property type="entry name" value="DctQ"/>
</dbReference>
<comment type="function">
    <text evidence="9">Part of the tripartite ATP-independent periplasmic (TRAP) transport system.</text>
</comment>
<evidence type="ECO:0000259" key="11">
    <source>
        <dbReference type="Pfam" id="PF04290"/>
    </source>
</evidence>
<keyword evidence="13" id="KW-1185">Reference proteome</keyword>
<keyword evidence="4 9" id="KW-0997">Cell inner membrane</keyword>
<dbReference type="GO" id="GO:0022857">
    <property type="term" value="F:transmembrane transporter activity"/>
    <property type="evidence" value="ECO:0007669"/>
    <property type="project" value="UniProtKB-UniRule"/>
</dbReference>
<dbReference type="AlphaFoldDB" id="A0A975ZQ39"/>
<proteinExistence type="inferred from homology"/>
<name>A0A975ZQ39_9RHOB</name>
<evidence type="ECO:0000313" key="13">
    <source>
        <dbReference type="Proteomes" id="UP000182932"/>
    </source>
</evidence>
<gene>
    <name evidence="12" type="ORF">SAMN04487940_11815</name>
</gene>
<comment type="similarity">
    <text evidence="8 9">Belongs to the TRAP transporter small permease family.</text>
</comment>
<organism evidence="12 13">
    <name type="scientific">Marinovum algicola</name>
    <dbReference type="NCBI Taxonomy" id="42444"/>
    <lineage>
        <taxon>Bacteria</taxon>
        <taxon>Pseudomonadati</taxon>
        <taxon>Pseudomonadota</taxon>
        <taxon>Alphaproteobacteria</taxon>
        <taxon>Rhodobacterales</taxon>
        <taxon>Roseobacteraceae</taxon>
        <taxon>Marinovum</taxon>
    </lineage>
</organism>
<comment type="subunit">
    <text evidence="9">The complex comprises the extracytoplasmic solute receptor protein and the two transmembrane proteins.</text>
</comment>
<keyword evidence="2 9" id="KW-0813">Transport</keyword>
<dbReference type="GO" id="GO:0005886">
    <property type="term" value="C:plasma membrane"/>
    <property type="evidence" value="ECO:0007669"/>
    <property type="project" value="UniProtKB-SubCell"/>
</dbReference>
<keyword evidence="7 9" id="KW-0472">Membrane</keyword>
<evidence type="ECO:0000256" key="4">
    <source>
        <dbReference type="ARBA" id="ARBA00022519"/>
    </source>
</evidence>
<dbReference type="PANTHER" id="PTHR35011">
    <property type="entry name" value="2,3-DIKETO-L-GULONATE TRAP TRANSPORTER SMALL PERMEASE PROTEIN YIAM"/>
    <property type="match status" value="1"/>
</dbReference>
<feature type="domain" description="Tripartite ATP-independent periplasmic transporters DctQ component" evidence="11">
    <location>
        <begin position="22"/>
        <end position="155"/>
    </location>
</feature>
<dbReference type="Proteomes" id="UP000182932">
    <property type="component" value="Unassembled WGS sequence"/>
</dbReference>
<feature type="transmembrane region" description="Helical" evidence="9">
    <location>
        <begin position="85"/>
        <end position="106"/>
    </location>
</feature>
<dbReference type="GO" id="GO:0015740">
    <property type="term" value="P:C4-dicarboxylate transport"/>
    <property type="evidence" value="ECO:0007669"/>
    <property type="project" value="TreeGrafter"/>
</dbReference>
<evidence type="ECO:0000256" key="2">
    <source>
        <dbReference type="ARBA" id="ARBA00022448"/>
    </source>
</evidence>
<evidence type="ECO:0000256" key="6">
    <source>
        <dbReference type="ARBA" id="ARBA00022989"/>
    </source>
</evidence>
<evidence type="ECO:0000256" key="3">
    <source>
        <dbReference type="ARBA" id="ARBA00022475"/>
    </source>
</evidence>
<dbReference type="PANTHER" id="PTHR35011:SF10">
    <property type="entry name" value="TRAP TRANSPORTER SMALL PERMEASE PROTEIN"/>
    <property type="match status" value="1"/>
</dbReference>
<evidence type="ECO:0000256" key="8">
    <source>
        <dbReference type="ARBA" id="ARBA00038436"/>
    </source>
</evidence>
<comment type="caution">
    <text evidence="12">The sequence shown here is derived from an EMBL/GenBank/DDBJ whole genome shotgun (WGS) entry which is preliminary data.</text>
</comment>
<feature type="transmembrane region" description="Helical" evidence="9">
    <location>
        <begin position="46"/>
        <end position="64"/>
    </location>
</feature>
<evidence type="ECO:0000256" key="1">
    <source>
        <dbReference type="ARBA" id="ARBA00004429"/>
    </source>
</evidence>
<evidence type="ECO:0000256" key="9">
    <source>
        <dbReference type="RuleBase" id="RU369079"/>
    </source>
</evidence>
<evidence type="ECO:0000256" key="5">
    <source>
        <dbReference type="ARBA" id="ARBA00022692"/>
    </source>
</evidence>
<evidence type="ECO:0000313" key="12">
    <source>
        <dbReference type="EMBL" id="SEK00763.1"/>
    </source>
</evidence>
<protein>
    <recommendedName>
        <fullName evidence="9">TRAP transporter small permease protein</fullName>
    </recommendedName>
</protein>
<accession>A0A975ZQ39</accession>
<keyword evidence="5 9" id="KW-0812">Transmembrane</keyword>
<dbReference type="Pfam" id="PF04290">
    <property type="entry name" value="DctQ"/>
    <property type="match status" value="1"/>
</dbReference>
<feature type="region of interest" description="Disordered" evidence="10">
    <location>
        <begin position="162"/>
        <end position="183"/>
    </location>
</feature>
<keyword evidence="3" id="KW-1003">Cell membrane</keyword>
<evidence type="ECO:0000256" key="10">
    <source>
        <dbReference type="SAM" id="MobiDB-lite"/>
    </source>
</evidence>
<sequence>MRQQLAIARWAHVLSAGWVFLLALLIIADVLGRTLFLHPIAGTKEILQNSVIAVTFLQLPLAVYSGSMLRTTLVLDHLGPRGAQALRIIAWLLGAALFAAIAYASLPSALTAVRLGEYEGEGAMRIYTWPVRFLLVGTCAFAALAYVSVLIADLRGRNGDSDLPAAQPVPAPTAKPLTGADLT</sequence>
<comment type="subcellular location">
    <subcellularLocation>
        <location evidence="1 9">Cell inner membrane</location>
        <topology evidence="1 9">Multi-pass membrane protein</topology>
    </subcellularLocation>
</comment>
<dbReference type="InterPro" id="IPR007387">
    <property type="entry name" value="TRAP_DctQ"/>
</dbReference>
<keyword evidence="6 9" id="KW-1133">Transmembrane helix</keyword>
<feature type="transmembrane region" description="Helical" evidence="9">
    <location>
        <begin position="126"/>
        <end position="151"/>
    </location>
</feature>
<dbReference type="GeneID" id="80820127"/>
<evidence type="ECO:0000256" key="7">
    <source>
        <dbReference type="ARBA" id="ARBA00023136"/>
    </source>
</evidence>